<dbReference type="Proteomes" id="UP000266861">
    <property type="component" value="Unassembled WGS sequence"/>
</dbReference>
<dbReference type="AlphaFoldDB" id="A0A397JVB9"/>
<organism evidence="2 3">
    <name type="scientific">Diversispora epigaea</name>
    <dbReference type="NCBI Taxonomy" id="1348612"/>
    <lineage>
        <taxon>Eukaryota</taxon>
        <taxon>Fungi</taxon>
        <taxon>Fungi incertae sedis</taxon>
        <taxon>Mucoromycota</taxon>
        <taxon>Glomeromycotina</taxon>
        <taxon>Glomeromycetes</taxon>
        <taxon>Diversisporales</taxon>
        <taxon>Diversisporaceae</taxon>
        <taxon>Diversispora</taxon>
    </lineage>
</organism>
<evidence type="ECO:0000313" key="2">
    <source>
        <dbReference type="EMBL" id="RHZ88823.1"/>
    </source>
</evidence>
<evidence type="ECO:0000256" key="1">
    <source>
        <dbReference type="SAM" id="MobiDB-lite"/>
    </source>
</evidence>
<gene>
    <name evidence="2" type="ORF">Glove_21g254</name>
</gene>
<keyword evidence="3" id="KW-1185">Reference proteome</keyword>
<protein>
    <submittedName>
        <fullName evidence="2">Uncharacterized protein</fullName>
    </submittedName>
</protein>
<comment type="caution">
    <text evidence="2">The sequence shown here is derived from an EMBL/GenBank/DDBJ whole genome shotgun (WGS) entry which is preliminary data.</text>
</comment>
<feature type="region of interest" description="Disordered" evidence="1">
    <location>
        <begin position="27"/>
        <end position="78"/>
    </location>
</feature>
<evidence type="ECO:0000313" key="3">
    <source>
        <dbReference type="Proteomes" id="UP000266861"/>
    </source>
</evidence>
<accession>A0A397JVB9</accession>
<name>A0A397JVB9_9GLOM</name>
<dbReference type="EMBL" id="PQFF01000019">
    <property type="protein sequence ID" value="RHZ88823.1"/>
    <property type="molecule type" value="Genomic_DNA"/>
</dbReference>
<proteinExistence type="predicted"/>
<sequence>MAFVIWLNLNDHFDMTRVIRGECENDSKKKFDDGEEERLTEKKEEKGTTNRECENDSKKKFDDGEEERLTEKKEEKGTSERMRFWNDNDNDQIALKHIQKINFIHFIRVITRISFSRVIVRREHEKEEENLVNIFRREHEKEEENLNSDINVHAVGITKFVFKEKNELKIKREEIRKKEWKFIEGLFEFEKLFDYCEDKDRDEDDYLENGKVISKL</sequence>
<reference evidence="2 3" key="1">
    <citation type="submission" date="2018-08" db="EMBL/GenBank/DDBJ databases">
        <title>Genome and evolution of the arbuscular mycorrhizal fungus Diversispora epigaea (formerly Glomus versiforme) and its bacterial endosymbionts.</title>
        <authorList>
            <person name="Sun X."/>
            <person name="Fei Z."/>
            <person name="Harrison M."/>
        </authorList>
    </citation>
    <scope>NUCLEOTIDE SEQUENCE [LARGE SCALE GENOMIC DNA]</scope>
    <source>
        <strain evidence="2 3">IT104</strain>
    </source>
</reference>